<sequence>MFVGPVLSITGVLFPFHLLAGGLRWQLGSDWGVSQCGAALFWSEGAGRLRRRHAAVYLRQWRSWQAAPGQQGSWHAAPASDGLPRVAAEGLLSQRRSWQAAPGQQGSWHTAPASDGSLRVAAEMLCVGLRVRGGRSPCFTGFSCWRCAQRVIVCRRVCGGCRRYRYGRPTSHRQT</sequence>
<dbReference type="EMBL" id="JANPWB010000012">
    <property type="protein sequence ID" value="KAJ1119812.1"/>
    <property type="molecule type" value="Genomic_DNA"/>
</dbReference>
<gene>
    <name evidence="1" type="ORF">NDU88_007997</name>
</gene>
<name>A0AAV7NXL8_PLEWA</name>
<evidence type="ECO:0000313" key="1">
    <source>
        <dbReference type="EMBL" id="KAJ1119812.1"/>
    </source>
</evidence>
<protein>
    <recommendedName>
        <fullName evidence="3">Secreted protein</fullName>
    </recommendedName>
</protein>
<dbReference type="Proteomes" id="UP001066276">
    <property type="component" value="Chromosome 8"/>
</dbReference>
<dbReference type="AlphaFoldDB" id="A0AAV7NXL8"/>
<evidence type="ECO:0008006" key="3">
    <source>
        <dbReference type="Google" id="ProtNLM"/>
    </source>
</evidence>
<proteinExistence type="predicted"/>
<accession>A0AAV7NXL8</accession>
<comment type="caution">
    <text evidence="1">The sequence shown here is derived from an EMBL/GenBank/DDBJ whole genome shotgun (WGS) entry which is preliminary data.</text>
</comment>
<reference evidence="1" key="1">
    <citation type="journal article" date="2022" name="bioRxiv">
        <title>Sequencing and chromosome-scale assembly of the giantPleurodeles waltlgenome.</title>
        <authorList>
            <person name="Brown T."/>
            <person name="Elewa A."/>
            <person name="Iarovenko S."/>
            <person name="Subramanian E."/>
            <person name="Araus A.J."/>
            <person name="Petzold A."/>
            <person name="Susuki M."/>
            <person name="Suzuki K.-i.T."/>
            <person name="Hayashi T."/>
            <person name="Toyoda A."/>
            <person name="Oliveira C."/>
            <person name="Osipova E."/>
            <person name="Leigh N.D."/>
            <person name="Simon A."/>
            <person name="Yun M.H."/>
        </authorList>
    </citation>
    <scope>NUCLEOTIDE SEQUENCE</scope>
    <source>
        <strain evidence="1">20211129_DDA</strain>
        <tissue evidence="1">Liver</tissue>
    </source>
</reference>
<evidence type="ECO:0000313" key="2">
    <source>
        <dbReference type="Proteomes" id="UP001066276"/>
    </source>
</evidence>
<organism evidence="1 2">
    <name type="scientific">Pleurodeles waltl</name>
    <name type="common">Iberian ribbed newt</name>
    <dbReference type="NCBI Taxonomy" id="8319"/>
    <lineage>
        <taxon>Eukaryota</taxon>
        <taxon>Metazoa</taxon>
        <taxon>Chordata</taxon>
        <taxon>Craniata</taxon>
        <taxon>Vertebrata</taxon>
        <taxon>Euteleostomi</taxon>
        <taxon>Amphibia</taxon>
        <taxon>Batrachia</taxon>
        <taxon>Caudata</taxon>
        <taxon>Salamandroidea</taxon>
        <taxon>Salamandridae</taxon>
        <taxon>Pleurodelinae</taxon>
        <taxon>Pleurodeles</taxon>
    </lineage>
</organism>
<keyword evidence="2" id="KW-1185">Reference proteome</keyword>